<dbReference type="PANTHER" id="PTHR43156:SF2">
    <property type="entry name" value="STAGE II SPORULATION PROTEIN E"/>
    <property type="match status" value="1"/>
</dbReference>
<evidence type="ECO:0000259" key="3">
    <source>
        <dbReference type="SMART" id="SM00331"/>
    </source>
</evidence>
<dbReference type="InterPro" id="IPR036457">
    <property type="entry name" value="PPM-type-like_dom_sf"/>
</dbReference>
<dbReference type="InterPro" id="IPR000014">
    <property type="entry name" value="PAS"/>
</dbReference>
<dbReference type="Pfam" id="PF08448">
    <property type="entry name" value="PAS_4"/>
    <property type="match status" value="1"/>
</dbReference>
<dbReference type="SUPFAM" id="SSF55781">
    <property type="entry name" value="GAF domain-like"/>
    <property type="match status" value="1"/>
</dbReference>
<name>A0A5Q0L7J4_9ACTN</name>
<keyword evidence="1" id="KW-0378">Hydrolase</keyword>
<dbReference type="Gene3D" id="3.60.40.10">
    <property type="entry name" value="PPM-type phosphatase domain"/>
    <property type="match status" value="1"/>
</dbReference>
<evidence type="ECO:0000256" key="1">
    <source>
        <dbReference type="ARBA" id="ARBA00022801"/>
    </source>
</evidence>
<dbReference type="CDD" id="cd16936">
    <property type="entry name" value="HATPase_RsbW-like"/>
    <property type="match status" value="1"/>
</dbReference>
<dbReference type="SUPFAM" id="SSF55785">
    <property type="entry name" value="PYP-like sensor domain (PAS domain)"/>
    <property type="match status" value="1"/>
</dbReference>
<dbReference type="InterPro" id="IPR052016">
    <property type="entry name" value="Bact_Sigma-Reg"/>
</dbReference>
<dbReference type="FunFam" id="3.30.450.40:FF:000035">
    <property type="entry name" value="PAS sensor protein"/>
    <property type="match status" value="1"/>
</dbReference>
<feature type="domain" description="PPM-type phosphatase" evidence="3">
    <location>
        <begin position="348"/>
        <end position="570"/>
    </location>
</feature>
<dbReference type="EMBL" id="CP045643">
    <property type="protein sequence ID" value="QFZ73020.1"/>
    <property type="molecule type" value="Genomic_DNA"/>
</dbReference>
<dbReference type="AlphaFoldDB" id="A0A5Q0L7J4"/>
<keyword evidence="5" id="KW-1185">Reference proteome</keyword>
<protein>
    <submittedName>
        <fullName evidence="4">SpoIIE family protein phosphatase</fullName>
    </submittedName>
</protein>
<dbReference type="PANTHER" id="PTHR43156">
    <property type="entry name" value="STAGE II SPORULATION PROTEIN E-RELATED"/>
    <property type="match status" value="1"/>
</dbReference>
<evidence type="ECO:0000313" key="4">
    <source>
        <dbReference type="EMBL" id="QFZ73020.1"/>
    </source>
</evidence>
<dbReference type="Gene3D" id="3.30.565.10">
    <property type="entry name" value="Histidine kinase-like ATPase, C-terminal domain"/>
    <property type="match status" value="1"/>
</dbReference>
<dbReference type="InterPro" id="IPR036890">
    <property type="entry name" value="HATPase_C_sf"/>
</dbReference>
<dbReference type="InterPro" id="IPR003594">
    <property type="entry name" value="HATPase_dom"/>
</dbReference>
<evidence type="ECO:0000259" key="2">
    <source>
        <dbReference type="SMART" id="SM00065"/>
    </source>
</evidence>
<dbReference type="KEGG" id="sfy:GFH48_06865"/>
<reference evidence="4 5" key="1">
    <citation type="submission" date="2019-10" db="EMBL/GenBank/DDBJ databases">
        <title>A novel species.</title>
        <authorList>
            <person name="Gao J."/>
        </authorList>
    </citation>
    <scope>NUCLEOTIDE SEQUENCE [LARGE SCALE GENOMIC DNA]</scope>
    <source>
        <strain evidence="4 5">QMT-28</strain>
    </source>
</reference>
<dbReference type="SMART" id="SM00065">
    <property type="entry name" value="GAF"/>
    <property type="match status" value="1"/>
</dbReference>
<dbReference type="SMART" id="SM00331">
    <property type="entry name" value="PP2C_SIG"/>
    <property type="match status" value="1"/>
</dbReference>
<dbReference type="Gene3D" id="3.30.450.20">
    <property type="entry name" value="PAS domain"/>
    <property type="match status" value="1"/>
</dbReference>
<dbReference type="Pfam" id="PF13581">
    <property type="entry name" value="HATPase_c_2"/>
    <property type="match status" value="1"/>
</dbReference>
<dbReference type="InterPro" id="IPR013656">
    <property type="entry name" value="PAS_4"/>
</dbReference>
<dbReference type="Proteomes" id="UP000326179">
    <property type="component" value="Chromosome"/>
</dbReference>
<organism evidence="4 5">
    <name type="scientific">Streptomyces fagopyri</name>
    <dbReference type="NCBI Taxonomy" id="2662397"/>
    <lineage>
        <taxon>Bacteria</taxon>
        <taxon>Bacillati</taxon>
        <taxon>Actinomycetota</taxon>
        <taxon>Actinomycetes</taxon>
        <taxon>Kitasatosporales</taxon>
        <taxon>Streptomycetaceae</taxon>
        <taxon>Streptomyces</taxon>
    </lineage>
</organism>
<proteinExistence type="predicted"/>
<feature type="domain" description="GAF" evidence="2">
    <location>
        <begin position="128"/>
        <end position="330"/>
    </location>
</feature>
<dbReference type="Gene3D" id="3.30.450.40">
    <property type="match status" value="1"/>
</dbReference>
<dbReference type="NCBIfam" id="TIGR00229">
    <property type="entry name" value="sensory_box"/>
    <property type="match status" value="1"/>
</dbReference>
<accession>A0A5Q0L7J4</accession>
<dbReference type="InterPro" id="IPR003018">
    <property type="entry name" value="GAF"/>
</dbReference>
<dbReference type="Pfam" id="PF07228">
    <property type="entry name" value="SpoIIE"/>
    <property type="match status" value="1"/>
</dbReference>
<evidence type="ECO:0000313" key="5">
    <source>
        <dbReference type="Proteomes" id="UP000326179"/>
    </source>
</evidence>
<dbReference type="InterPro" id="IPR029016">
    <property type="entry name" value="GAF-like_dom_sf"/>
</dbReference>
<gene>
    <name evidence="4" type="ORF">GFH48_06865</name>
</gene>
<sequence>MGLIMPRGQRHDHADAGITASNGAEGFEKALFEQARAGLEVYDTDLRVLRANPAVLAMRGLPASRVIGAGLPDLDSHLPLSPIIREVMAGACPVFDRPVSTYPPADPGNRHDYAVTGYPLQERGRPIGAASMIHDVTDQVRRQEELDLLSVARARIGSSLDAVRTAQELTEIAVPSFADATAVDLLESVFAGDAPVGPVTDQPPMRRAGFKAREGQYGAYPIGGTSHFAVPTPYTQALADLRPRLVASVVSARQWLANDRLRAEFIRRAGVHSLIVTPLTVHGLVLGLASFYRAGSHPEPFDEEDLSMATQLAARTALCVDNARRFTREHTVATTLQRSLLPRTAPLTAAVESSHCYMPGRYGAHWFDVLRLSSCRIGLVIGFVPGEDLLASVVMGRLRTAVSTLAAMDLPPDELLVHLDDVAQRLAREQDSDPLALQHARPPFTASCVYLTYDPISRRCAAASAGHESPLVTSPQGVVSGLDVPRGAPLGRGVPYELHTTELSAGSLLSLYSDGSADRYPAEADERANQLREVVADASADPTEICDTAACKVLRGRAPEDGAALLVARTRCLAPDHVATWTFPPEPVSVREARRATRDRLAQWGLEDHVFVTDLVVSELATNVVRHAEGAIRLRLILDRTLTVEVSDDADTAPHLRHARLQDEGGRGLFLVASMTRHWGTRYEDGGKTIWAEQSLPAA</sequence>
<dbReference type="GO" id="GO:0016791">
    <property type="term" value="F:phosphatase activity"/>
    <property type="evidence" value="ECO:0007669"/>
    <property type="project" value="TreeGrafter"/>
</dbReference>
<dbReference type="InterPro" id="IPR001932">
    <property type="entry name" value="PPM-type_phosphatase-like_dom"/>
</dbReference>
<dbReference type="InterPro" id="IPR035965">
    <property type="entry name" value="PAS-like_dom_sf"/>
</dbReference>
<dbReference type="Pfam" id="PF01590">
    <property type="entry name" value="GAF"/>
    <property type="match status" value="1"/>
</dbReference>
<dbReference type="FunFam" id="3.30.565.10:FF:000028">
    <property type="entry name" value="PAS sensor protein"/>
    <property type="match status" value="1"/>
</dbReference>